<keyword evidence="3" id="KW-1185">Reference proteome</keyword>
<keyword evidence="1" id="KW-0472">Membrane</keyword>
<sequence length="87" mass="9601">MSQRDFINGSSIAIFNYSALCRQYATQQTELAKIQHKPEVIQATKIQRLDSSNHHSKVARSALVINAAAIIIISCSLIFLKKATSTP</sequence>
<organism evidence="2 3">
    <name type="scientific">Glossina palpalis gambiensis</name>
    <dbReference type="NCBI Taxonomy" id="67801"/>
    <lineage>
        <taxon>Eukaryota</taxon>
        <taxon>Metazoa</taxon>
        <taxon>Ecdysozoa</taxon>
        <taxon>Arthropoda</taxon>
        <taxon>Hexapoda</taxon>
        <taxon>Insecta</taxon>
        <taxon>Pterygota</taxon>
        <taxon>Neoptera</taxon>
        <taxon>Endopterygota</taxon>
        <taxon>Diptera</taxon>
        <taxon>Brachycera</taxon>
        <taxon>Muscomorpha</taxon>
        <taxon>Hippoboscoidea</taxon>
        <taxon>Glossinidae</taxon>
        <taxon>Glossina</taxon>
    </lineage>
</organism>
<evidence type="ECO:0000256" key="1">
    <source>
        <dbReference type="SAM" id="Phobius"/>
    </source>
</evidence>
<reference evidence="2" key="2">
    <citation type="submission" date="2020-05" db="UniProtKB">
        <authorList>
            <consortium name="EnsemblMetazoa"/>
        </authorList>
    </citation>
    <scope>IDENTIFICATION</scope>
    <source>
        <strain evidence="2">IAEA</strain>
    </source>
</reference>
<keyword evidence="1" id="KW-0812">Transmembrane</keyword>
<feature type="transmembrane region" description="Helical" evidence="1">
    <location>
        <begin position="58"/>
        <end position="80"/>
    </location>
</feature>
<dbReference type="EMBL" id="JXJN01013354">
    <property type="status" value="NOT_ANNOTATED_CDS"/>
    <property type="molecule type" value="Genomic_DNA"/>
</dbReference>
<dbReference type="Proteomes" id="UP000092460">
    <property type="component" value="Unassembled WGS sequence"/>
</dbReference>
<evidence type="ECO:0000313" key="3">
    <source>
        <dbReference type="Proteomes" id="UP000092460"/>
    </source>
</evidence>
<proteinExistence type="predicted"/>
<dbReference type="VEuPathDB" id="VectorBase:GPPI028231"/>
<dbReference type="AlphaFoldDB" id="A0A1B0BFB6"/>
<protein>
    <submittedName>
        <fullName evidence="2">Uncharacterized protein</fullName>
    </submittedName>
</protein>
<name>A0A1B0BFB6_9MUSC</name>
<keyword evidence="1" id="KW-1133">Transmembrane helix</keyword>
<accession>A0A1B0BFB6</accession>
<reference evidence="3" key="1">
    <citation type="submission" date="2015-01" db="EMBL/GenBank/DDBJ databases">
        <authorList>
            <person name="Aksoy S."/>
            <person name="Warren W."/>
            <person name="Wilson R.K."/>
        </authorList>
    </citation>
    <scope>NUCLEOTIDE SEQUENCE [LARGE SCALE GENOMIC DNA]</scope>
    <source>
        <strain evidence="3">IAEA</strain>
    </source>
</reference>
<dbReference type="EnsemblMetazoa" id="GPPI028231-RA">
    <property type="protein sequence ID" value="GPPI028231-PA"/>
    <property type="gene ID" value="GPPI028231"/>
</dbReference>
<evidence type="ECO:0000313" key="2">
    <source>
        <dbReference type="EnsemblMetazoa" id="GPPI028231-PA"/>
    </source>
</evidence>